<reference evidence="6 7" key="1">
    <citation type="submission" date="2024-10" db="EMBL/GenBank/DDBJ databases">
        <authorList>
            <person name="Deangelis K."/>
            <person name="Huntemann M."/>
            <person name="Clum A."/>
            <person name="Wang J."/>
            <person name="Palaniappan K."/>
            <person name="Ritter S."/>
            <person name="Chen I.-M."/>
            <person name="Stamatis D."/>
            <person name="Reddy T."/>
            <person name="O'Malley R."/>
            <person name="Daum C."/>
            <person name="Ng V."/>
            <person name="Ivanova N."/>
            <person name="Kyrpides N."/>
            <person name="Woyke T."/>
        </authorList>
    </citation>
    <scope>NUCLEOTIDE SEQUENCE [LARGE SCALE GENOMIC DNA]</scope>
    <source>
        <strain evidence="6 7">GAS97</strain>
    </source>
</reference>
<dbReference type="PROSITE" id="PS50931">
    <property type="entry name" value="HTH_LYSR"/>
    <property type="match status" value="1"/>
</dbReference>
<dbReference type="SUPFAM" id="SSF46785">
    <property type="entry name" value="Winged helix' DNA-binding domain"/>
    <property type="match status" value="1"/>
</dbReference>
<dbReference type="Pfam" id="PF03466">
    <property type="entry name" value="LysR_substrate"/>
    <property type="match status" value="1"/>
</dbReference>
<dbReference type="PANTHER" id="PTHR30537">
    <property type="entry name" value="HTH-TYPE TRANSCRIPTIONAL REGULATOR"/>
    <property type="match status" value="1"/>
</dbReference>
<dbReference type="SUPFAM" id="SSF53850">
    <property type="entry name" value="Periplasmic binding protein-like II"/>
    <property type="match status" value="1"/>
</dbReference>
<dbReference type="Proteomes" id="UP001620514">
    <property type="component" value="Unassembled WGS sequence"/>
</dbReference>
<accession>A0ABW8MAG9</accession>
<dbReference type="Pfam" id="PF00126">
    <property type="entry name" value="HTH_1"/>
    <property type="match status" value="1"/>
</dbReference>
<evidence type="ECO:0000256" key="1">
    <source>
        <dbReference type="ARBA" id="ARBA00009437"/>
    </source>
</evidence>
<comment type="similarity">
    <text evidence="1">Belongs to the LysR transcriptional regulatory family.</text>
</comment>
<sequence length="334" mass="36814">MYVASTSPIETMPTPLPPLNALKAFESAARHLSFTKAAAEMHVTPAAVGFQVNALEAHLGVSLFERTKGGLVLTQAGRACLPKLRESFRIMRESIELLGRFKDKEPLTIDCPPSFANRWLMPRLHRFLVQHADIDVRIVSRMHGFGLAWTQQAMEANNIRQWMAEVDVLLLLGDGRYENLDVTHILPLTLTPLLSPSLASRIDLNQPGQLVSLPLLYDDRGVVRGGESYWKMWAQFARITAPDESHGHHFAHAMTALEAAADDMGVVVSAPALALSELESGRLVAPFPVLSDCGVAYHAVSATPRRSIDLFVQWIVDEARSTNHALSLLTRTST</sequence>
<reference evidence="6 7" key="2">
    <citation type="submission" date="2024-11" db="EMBL/GenBank/DDBJ databases">
        <title>Using genomics to understand microbial adaptation to soil warming.</title>
        <authorList>
            <person name="Deangelis K.M. PhD."/>
        </authorList>
    </citation>
    <scope>NUCLEOTIDE SEQUENCE [LARGE SCALE GENOMIC DNA]</scope>
    <source>
        <strain evidence="6 7">GAS97</strain>
    </source>
</reference>
<dbReference type="EMBL" id="JBIYDN010000002">
    <property type="protein sequence ID" value="MFK4440645.1"/>
    <property type="molecule type" value="Genomic_DNA"/>
</dbReference>
<dbReference type="InterPro" id="IPR005119">
    <property type="entry name" value="LysR_subst-bd"/>
</dbReference>
<evidence type="ECO:0000256" key="4">
    <source>
        <dbReference type="ARBA" id="ARBA00023163"/>
    </source>
</evidence>
<dbReference type="InterPro" id="IPR000847">
    <property type="entry name" value="LysR_HTH_N"/>
</dbReference>
<dbReference type="InterPro" id="IPR036390">
    <property type="entry name" value="WH_DNA-bd_sf"/>
</dbReference>
<proteinExistence type="inferred from homology"/>
<protein>
    <submittedName>
        <fullName evidence="6">LysR family glycine cleavage system transcriptional activator</fullName>
    </submittedName>
</protein>
<keyword evidence="4" id="KW-0804">Transcription</keyword>
<dbReference type="Gene3D" id="1.10.10.10">
    <property type="entry name" value="Winged helix-like DNA-binding domain superfamily/Winged helix DNA-binding domain"/>
    <property type="match status" value="1"/>
</dbReference>
<evidence type="ECO:0000256" key="3">
    <source>
        <dbReference type="ARBA" id="ARBA00023125"/>
    </source>
</evidence>
<dbReference type="PANTHER" id="PTHR30537:SF74">
    <property type="entry name" value="HTH-TYPE TRANSCRIPTIONAL REGULATOR TRPI"/>
    <property type="match status" value="1"/>
</dbReference>
<evidence type="ECO:0000256" key="2">
    <source>
        <dbReference type="ARBA" id="ARBA00023015"/>
    </source>
</evidence>
<keyword evidence="3" id="KW-0238">DNA-binding</keyword>
<name>A0ABW8MAG9_9BURK</name>
<keyword evidence="7" id="KW-1185">Reference proteome</keyword>
<dbReference type="Gene3D" id="3.40.190.10">
    <property type="entry name" value="Periplasmic binding protein-like II"/>
    <property type="match status" value="2"/>
</dbReference>
<dbReference type="InterPro" id="IPR036388">
    <property type="entry name" value="WH-like_DNA-bd_sf"/>
</dbReference>
<organism evidence="6 7">
    <name type="scientific">Caballeronia udeis</name>
    <dbReference type="NCBI Taxonomy" id="1232866"/>
    <lineage>
        <taxon>Bacteria</taxon>
        <taxon>Pseudomonadati</taxon>
        <taxon>Pseudomonadota</taxon>
        <taxon>Betaproteobacteria</taxon>
        <taxon>Burkholderiales</taxon>
        <taxon>Burkholderiaceae</taxon>
        <taxon>Caballeronia</taxon>
    </lineage>
</organism>
<evidence type="ECO:0000313" key="7">
    <source>
        <dbReference type="Proteomes" id="UP001620514"/>
    </source>
</evidence>
<keyword evidence="2" id="KW-0805">Transcription regulation</keyword>
<gene>
    <name evidence="6" type="ORF">ABH943_000651</name>
</gene>
<feature type="domain" description="HTH lysR-type" evidence="5">
    <location>
        <begin position="17"/>
        <end position="74"/>
    </location>
</feature>
<evidence type="ECO:0000259" key="5">
    <source>
        <dbReference type="PROSITE" id="PS50931"/>
    </source>
</evidence>
<comment type="caution">
    <text evidence="6">The sequence shown here is derived from an EMBL/GenBank/DDBJ whole genome shotgun (WGS) entry which is preliminary data.</text>
</comment>
<dbReference type="InterPro" id="IPR058163">
    <property type="entry name" value="LysR-type_TF_proteobact-type"/>
</dbReference>
<evidence type="ECO:0000313" key="6">
    <source>
        <dbReference type="EMBL" id="MFK4440645.1"/>
    </source>
</evidence>